<feature type="region of interest" description="Disordered" evidence="1">
    <location>
        <begin position="92"/>
        <end position="125"/>
    </location>
</feature>
<evidence type="ECO:0000313" key="3">
    <source>
        <dbReference type="Proteomes" id="UP000322234"/>
    </source>
</evidence>
<comment type="caution">
    <text evidence="2">The sequence shown here is derived from an EMBL/GenBank/DDBJ whole genome shotgun (WGS) entry which is preliminary data.</text>
</comment>
<sequence length="269" mass="28755">MAPPDTLGSASAPTTPSLQAQLHLLSSTGIDVCLLCHLPSGDMRPNTARTLLVPASLDREPLLAESVGLSADLWGKLTNTVVTGLIRSTIKGRSRHWASTPQQNQKQQMTEKPEGKRFKRPPHTHPSVFHIVQWSSVTLMEQPPSPQDLLLEDPGLERQAQVSWALSAKQQSMAPKLAPSACGWQSTGLGAEGPRKSPHPGWLGSSPKPASRPPPQSSDRSEMQTQAEQTLVETPSRVLGGLAGSCLLWTGFVPHPQSPDSSPPPPSGV</sequence>
<dbReference type="Proteomes" id="UP000322234">
    <property type="component" value="Unassembled WGS sequence"/>
</dbReference>
<organism evidence="2 3">
    <name type="scientific">Bos mutus</name>
    <name type="common">wild yak</name>
    <dbReference type="NCBI Taxonomy" id="72004"/>
    <lineage>
        <taxon>Eukaryota</taxon>
        <taxon>Metazoa</taxon>
        <taxon>Chordata</taxon>
        <taxon>Craniata</taxon>
        <taxon>Vertebrata</taxon>
        <taxon>Euteleostomi</taxon>
        <taxon>Mammalia</taxon>
        <taxon>Eutheria</taxon>
        <taxon>Laurasiatheria</taxon>
        <taxon>Artiodactyla</taxon>
        <taxon>Ruminantia</taxon>
        <taxon>Pecora</taxon>
        <taxon>Bovidae</taxon>
        <taxon>Bovinae</taxon>
        <taxon>Bos</taxon>
    </lineage>
</organism>
<protein>
    <submittedName>
        <fullName evidence="2">Uncharacterized protein</fullName>
    </submittedName>
</protein>
<feature type="region of interest" description="Disordered" evidence="1">
    <location>
        <begin position="249"/>
        <end position="269"/>
    </location>
</feature>
<dbReference type="EMBL" id="VBQZ03000024">
    <property type="protein sequence ID" value="MXQ85139.1"/>
    <property type="molecule type" value="Genomic_DNA"/>
</dbReference>
<keyword evidence="3" id="KW-1185">Reference proteome</keyword>
<evidence type="ECO:0000256" key="1">
    <source>
        <dbReference type="SAM" id="MobiDB-lite"/>
    </source>
</evidence>
<feature type="compositionally biased region" description="Polar residues" evidence="1">
    <location>
        <begin position="223"/>
        <end position="233"/>
    </location>
</feature>
<dbReference type="AlphaFoldDB" id="A0A6B0R4L2"/>
<name>A0A6B0R4L2_9CETA</name>
<proteinExistence type="predicted"/>
<gene>
    <name evidence="2" type="ORF">E5288_WYG004131</name>
</gene>
<evidence type="ECO:0000313" key="2">
    <source>
        <dbReference type="EMBL" id="MXQ85139.1"/>
    </source>
</evidence>
<feature type="region of interest" description="Disordered" evidence="1">
    <location>
        <begin position="177"/>
        <end position="236"/>
    </location>
</feature>
<feature type="compositionally biased region" description="Polar residues" evidence="1">
    <location>
        <begin position="97"/>
        <end position="108"/>
    </location>
</feature>
<accession>A0A6B0R4L2</accession>
<reference evidence="2" key="1">
    <citation type="submission" date="2019-10" db="EMBL/GenBank/DDBJ databases">
        <title>The sequence and de novo assembly of the wild yak genome.</title>
        <authorList>
            <person name="Liu Y."/>
        </authorList>
    </citation>
    <scope>NUCLEOTIDE SEQUENCE [LARGE SCALE GENOMIC DNA]</scope>
    <source>
        <strain evidence="2">WY2019</strain>
    </source>
</reference>